<accession>A0A364YAD4</accession>
<feature type="transmembrane region" description="Helical" evidence="1">
    <location>
        <begin position="249"/>
        <end position="266"/>
    </location>
</feature>
<feature type="transmembrane region" description="Helical" evidence="1">
    <location>
        <begin position="224"/>
        <end position="242"/>
    </location>
</feature>
<organism evidence="2 3">
    <name type="scientific">Pseudochryseolinea flava</name>
    <dbReference type="NCBI Taxonomy" id="2059302"/>
    <lineage>
        <taxon>Bacteria</taxon>
        <taxon>Pseudomonadati</taxon>
        <taxon>Bacteroidota</taxon>
        <taxon>Cytophagia</taxon>
        <taxon>Cytophagales</taxon>
        <taxon>Fulvivirgaceae</taxon>
        <taxon>Pseudochryseolinea</taxon>
    </lineage>
</organism>
<evidence type="ECO:0008006" key="4">
    <source>
        <dbReference type="Google" id="ProtNLM"/>
    </source>
</evidence>
<keyword evidence="3" id="KW-1185">Reference proteome</keyword>
<sequence>MLLKLYTRFNVLSLDVALGSLCAALFFGKLLHVQILVFGLLSLSVSVWIIYTVDHLLDAKRIKAPASTERHRFHQQHFQVLCWMVVLSIILNIVVVMFIRPAVLRGGLILIACCALYLIVHRVIKFPKEFLIAILYTAGVLLPSLSVTQMELSQLPLVIVVQFLLTAFLNLVIFSWYDRDRDQRDGSASIVLRLGDKKSRKIIFIIPIVNLLLMMWTTDVIASLTVMVMSATLLAVFLCQSFLREDDRFRLLGDAVFFLPLLYLLIS</sequence>
<dbReference type="OrthoDB" id="976812at2"/>
<dbReference type="Proteomes" id="UP000251889">
    <property type="component" value="Unassembled WGS sequence"/>
</dbReference>
<evidence type="ECO:0000256" key="1">
    <source>
        <dbReference type="SAM" id="Phobius"/>
    </source>
</evidence>
<feature type="transmembrane region" description="Helical" evidence="1">
    <location>
        <begin position="130"/>
        <end position="149"/>
    </location>
</feature>
<evidence type="ECO:0000313" key="3">
    <source>
        <dbReference type="Proteomes" id="UP000251889"/>
    </source>
</evidence>
<dbReference type="EMBL" id="QMFY01000001">
    <property type="protein sequence ID" value="RAW03355.1"/>
    <property type="molecule type" value="Genomic_DNA"/>
</dbReference>
<dbReference type="AlphaFoldDB" id="A0A364YAD4"/>
<comment type="caution">
    <text evidence="2">The sequence shown here is derived from an EMBL/GenBank/DDBJ whole genome shotgun (WGS) entry which is preliminary data.</text>
</comment>
<feature type="transmembrane region" description="Helical" evidence="1">
    <location>
        <begin position="33"/>
        <end position="53"/>
    </location>
</feature>
<dbReference type="RefSeq" id="WP_112745570.1">
    <property type="nucleotide sequence ID" value="NZ_QMFY01000001.1"/>
</dbReference>
<reference evidence="2 3" key="1">
    <citation type="submission" date="2018-06" db="EMBL/GenBank/DDBJ databases">
        <title>Chryseolinea flavus sp. nov., a member of the phylum Bacteroidetes isolated from soil.</title>
        <authorList>
            <person name="Li Y."/>
            <person name="Wang J."/>
        </authorList>
    </citation>
    <scope>NUCLEOTIDE SEQUENCE [LARGE SCALE GENOMIC DNA]</scope>
    <source>
        <strain evidence="2 3">SDU1-6</strain>
    </source>
</reference>
<keyword evidence="1" id="KW-0812">Transmembrane</keyword>
<protein>
    <recommendedName>
        <fullName evidence="4">Prenyltransferase</fullName>
    </recommendedName>
</protein>
<feature type="transmembrane region" description="Helical" evidence="1">
    <location>
        <begin position="202"/>
        <end position="218"/>
    </location>
</feature>
<name>A0A364YAD4_9BACT</name>
<feature type="transmembrane region" description="Helical" evidence="1">
    <location>
        <begin position="9"/>
        <end position="27"/>
    </location>
</feature>
<keyword evidence="1" id="KW-0472">Membrane</keyword>
<keyword evidence="1" id="KW-1133">Transmembrane helix</keyword>
<evidence type="ECO:0000313" key="2">
    <source>
        <dbReference type="EMBL" id="RAW03355.1"/>
    </source>
</evidence>
<feature type="transmembrane region" description="Helical" evidence="1">
    <location>
        <begin position="155"/>
        <end position="177"/>
    </location>
</feature>
<proteinExistence type="predicted"/>
<gene>
    <name evidence="2" type="ORF">DQQ10_04525</name>
</gene>
<feature type="transmembrane region" description="Helical" evidence="1">
    <location>
        <begin position="80"/>
        <end position="99"/>
    </location>
</feature>
<feature type="transmembrane region" description="Helical" evidence="1">
    <location>
        <begin position="105"/>
        <end position="123"/>
    </location>
</feature>